<evidence type="ECO:0000259" key="7">
    <source>
        <dbReference type="SMART" id="SM01049"/>
    </source>
</evidence>
<dbReference type="Gene3D" id="3.30.450.20">
    <property type="entry name" value="PAS domain"/>
    <property type="match status" value="1"/>
</dbReference>
<evidence type="ECO:0000256" key="4">
    <source>
        <dbReference type="ARBA" id="ARBA00022989"/>
    </source>
</evidence>
<dbReference type="Pfam" id="PF17200">
    <property type="entry name" value="sCache_2"/>
    <property type="match status" value="1"/>
</dbReference>
<keyword evidence="3 6" id="KW-0812">Transmembrane</keyword>
<keyword evidence="4 6" id="KW-1133">Transmembrane helix</keyword>
<evidence type="ECO:0000313" key="9">
    <source>
        <dbReference type="Proteomes" id="UP000509658"/>
    </source>
</evidence>
<protein>
    <submittedName>
        <fullName evidence="8">Cache domain-containing protein</fullName>
    </submittedName>
</protein>
<evidence type="ECO:0000313" key="8">
    <source>
        <dbReference type="EMBL" id="QKQ25813.1"/>
    </source>
</evidence>
<proteinExistence type="predicted"/>
<keyword evidence="9" id="KW-1185">Reference proteome</keyword>
<comment type="subcellular location">
    <subcellularLocation>
        <location evidence="1">Cell membrane</location>
        <topology evidence="1">Multi-pass membrane protein</topology>
    </subcellularLocation>
</comment>
<evidence type="ECO:0000256" key="1">
    <source>
        <dbReference type="ARBA" id="ARBA00004651"/>
    </source>
</evidence>
<dbReference type="SMART" id="SM01049">
    <property type="entry name" value="Cache_2"/>
    <property type="match status" value="1"/>
</dbReference>
<feature type="transmembrane region" description="Helical" evidence="6">
    <location>
        <begin position="195"/>
        <end position="216"/>
    </location>
</feature>
<dbReference type="KEGG" id="rev:HUE57_05610"/>
<dbReference type="InterPro" id="IPR033480">
    <property type="entry name" value="sCache_2"/>
</dbReference>
<dbReference type="AlphaFoldDB" id="A0A6N0HTT7"/>
<keyword evidence="2" id="KW-1003">Cell membrane</keyword>
<gene>
    <name evidence="8" type="ORF">HUE57_05610</name>
</gene>
<accession>A0A6N0HTT7</accession>
<evidence type="ECO:0000256" key="6">
    <source>
        <dbReference type="SAM" id="Phobius"/>
    </source>
</evidence>
<dbReference type="EMBL" id="CP054491">
    <property type="protein sequence ID" value="QKQ25813.1"/>
    <property type="molecule type" value="Genomic_DNA"/>
</dbReference>
<sequence length="222" mass="25094">MLKFLTNFRISRRLWLMVFTALVAIVAVMTLDALQLRDQMLIDKQTKTRHVVETAHGLFDYYHQQSSAGALTEAQAKQSAIDAIKALRYEESDYFWINDMGPVMVMHPIKPKLDGQDLSGLKDPNGKHLFVAFVDKVRSDGGGFVDYLWPKPGFDQPVEKVSYVKGFEPWGWVIGSGVYIDDIDAVFWANVRTNAVIGLALILFIIAIATFLAWSITRPINR</sequence>
<dbReference type="GO" id="GO:0005886">
    <property type="term" value="C:plasma membrane"/>
    <property type="evidence" value="ECO:0007669"/>
    <property type="project" value="UniProtKB-SubCell"/>
</dbReference>
<dbReference type="RefSeq" id="WP_174672867.1">
    <property type="nucleotide sequence ID" value="NZ_CP054491.1"/>
</dbReference>
<feature type="domain" description="Single Cache" evidence="7">
    <location>
        <begin position="37"/>
        <end position="131"/>
    </location>
</feature>
<dbReference type="Proteomes" id="UP000509658">
    <property type="component" value="Chromosome"/>
</dbReference>
<reference evidence="8 9" key="1">
    <citation type="submission" date="2020-05" db="EMBL/GenBank/DDBJ databases">
        <title>Horizontal transmission and recombination maintain forever young bacterial symbiont genomes.</title>
        <authorList>
            <person name="Russell S.L."/>
            <person name="Pepper-Tunick E."/>
            <person name="Svedberg J."/>
            <person name="Byrne A."/>
            <person name="Ruelas Castillo J."/>
            <person name="Vollmers C."/>
            <person name="Beinart R.A."/>
            <person name="Corbett-Detig R."/>
        </authorList>
    </citation>
    <scope>NUCLEOTIDE SEQUENCE [LARGE SCALE GENOMIC DNA]</scope>
    <source>
        <strain evidence="8">Santa_Monica_outfall</strain>
    </source>
</reference>
<name>A0A6N0HTT7_9GAMM</name>
<organism evidence="8 9">
    <name type="scientific">Candidatus Reidiella endopervernicosa</name>
    <dbReference type="NCBI Taxonomy" id="2738883"/>
    <lineage>
        <taxon>Bacteria</taxon>
        <taxon>Pseudomonadati</taxon>
        <taxon>Pseudomonadota</taxon>
        <taxon>Gammaproteobacteria</taxon>
        <taxon>Candidatus Reidiella</taxon>
    </lineage>
</organism>
<evidence type="ECO:0000256" key="5">
    <source>
        <dbReference type="ARBA" id="ARBA00023136"/>
    </source>
</evidence>
<evidence type="ECO:0000256" key="3">
    <source>
        <dbReference type="ARBA" id="ARBA00022692"/>
    </source>
</evidence>
<evidence type="ECO:0000256" key="2">
    <source>
        <dbReference type="ARBA" id="ARBA00022475"/>
    </source>
</evidence>
<keyword evidence="5 6" id="KW-0472">Membrane</keyword>